<dbReference type="EMBL" id="JAACXV010000020">
    <property type="protein sequence ID" value="KAF7286817.1"/>
    <property type="molecule type" value="Genomic_DNA"/>
</dbReference>
<reference evidence="1" key="1">
    <citation type="submission" date="2020-08" db="EMBL/GenBank/DDBJ databases">
        <title>Genome sequencing and assembly of the red palm weevil Rhynchophorus ferrugineus.</title>
        <authorList>
            <person name="Dias G.B."/>
            <person name="Bergman C.M."/>
            <person name="Manee M."/>
        </authorList>
    </citation>
    <scope>NUCLEOTIDE SEQUENCE</scope>
    <source>
        <strain evidence="1">AA-2017</strain>
        <tissue evidence="1">Whole larva</tissue>
    </source>
</reference>
<organism evidence="1 2">
    <name type="scientific">Rhynchophorus ferrugineus</name>
    <name type="common">Red palm weevil</name>
    <name type="synonym">Curculio ferrugineus</name>
    <dbReference type="NCBI Taxonomy" id="354439"/>
    <lineage>
        <taxon>Eukaryota</taxon>
        <taxon>Metazoa</taxon>
        <taxon>Ecdysozoa</taxon>
        <taxon>Arthropoda</taxon>
        <taxon>Hexapoda</taxon>
        <taxon>Insecta</taxon>
        <taxon>Pterygota</taxon>
        <taxon>Neoptera</taxon>
        <taxon>Endopterygota</taxon>
        <taxon>Coleoptera</taxon>
        <taxon>Polyphaga</taxon>
        <taxon>Cucujiformia</taxon>
        <taxon>Curculionidae</taxon>
        <taxon>Dryophthorinae</taxon>
        <taxon>Rhynchophorus</taxon>
    </lineage>
</organism>
<sequence length="103" mass="11283">MPGCPPQKSALRFGAIGIYVLAAKRDDSDAELRGFDLREILRPLEGGALLGGVLMEGDGFNLTIGLVGRSDGMEEGVGKMFWKEEAEKRRKEVRGIFKEGELE</sequence>
<gene>
    <name evidence="1" type="ORF">GWI33_003874</name>
</gene>
<protein>
    <submittedName>
        <fullName evidence="1">Uncharacterized protein</fullName>
    </submittedName>
</protein>
<accession>A0A834ITD6</accession>
<keyword evidence="2" id="KW-1185">Reference proteome</keyword>
<proteinExistence type="predicted"/>
<comment type="caution">
    <text evidence="1">The sequence shown here is derived from an EMBL/GenBank/DDBJ whole genome shotgun (WGS) entry which is preliminary data.</text>
</comment>
<evidence type="ECO:0000313" key="1">
    <source>
        <dbReference type="EMBL" id="KAF7286817.1"/>
    </source>
</evidence>
<dbReference type="AlphaFoldDB" id="A0A834ITD6"/>
<dbReference type="Proteomes" id="UP000625711">
    <property type="component" value="Unassembled WGS sequence"/>
</dbReference>
<evidence type="ECO:0000313" key="2">
    <source>
        <dbReference type="Proteomes" id="UP000625711"/>
    </source>
</evidence>
<name>A0A834ITD6_RHYFE</name>